<comment type="caution">
    <text evidence="3">The sequence shown here is derived from an EMBL/GenBank/DDBJ whole genome shotgun (WGS) entry which is preliminary data.</text>
</comment>
<evidence type="ECO:0000256" key="2">
    <source>
        <dbReference type="ARBA" id="ARBA00022737"/>
    </source>
</evidence>
<feature type="non-terminal residue" evidence="3">
    <location>
        <position position="1"/>
    </location>
</feature>
<keyword evidence="2" id="KW-0677">Repeat</keyword>
<dbReference type="Proteomes" id="UP000747542">
    <property type="component" value="Unassembled WGS sequence"/>
</dbReference>
<dbReference type="GO" id="GO:0007165">
    <property type="term" value="P:signal transduction"/>
    <property type="evidence" value="ECO:0007669"/>
    <property type="project" value="TreeGrafter"/>
</dbReference>
<accession>A0A8J5JI52</accession>
<evidence type="ECO:0000256" key="1">
    <source>
        <dbReference type="ARBA" id="ARBA00022729"/>
    </source>
</evidence>
<proteinExistence type="predicted"/>
<sequence>VGGSLPCCPNHVSASLQGHPCPGAIPRGPLVDGRLERFQQDGLVTLQEELRSLLDVRHRQRRAHALDTKLFRDEKGYYRLMDLDSNVNTILKSFAVPSNVISMVVFEHQNFLFWFVTESFTHINFGRLHVYALHMDYQLLTTSVNTMGATKCVPVLLMDSFVEFVCVESQGEQAMDKTRTMTLDGEVYTTYDRLDSASFGSMNARGVVAFKIVSRQFLAIANHADDLGNVEIDSDIFVYDLDHARLRPFQRVRTSGARDWAAFSFVSGPNAEYFLAVANEYKYDKAGNKNFEVDSVIYKYDDGKFVPFQCIRTFGAREWVVYQGPNGEFVLAVVNSQAGIFFYQYNGWRFVLSPFKASRAGVERAWISWVPKTLNEVVLAVVNPFEEPSRPLVYYLKFEHRNPLATYHSESLQWCESYKSVMDDGLNHLVTRVRNAPKTNGSFTFTQPVNIHGNLVLQAGPYLSRMRVIHVRGQDYSVNFNFSSFTGRVEDVNEAFQRIAKARTTVALSKKVTRPDLNGLHFSNVEFQCKTSGIVGCRVDNLQAERINGISSLFEEALMLDQNAELFNLSFANVEVTGGAVAEVAYLSGPGFPRTPITELVTLSGSHHIVGQKTFGLLKANELRVSGTVDSVYVDEKNLLLTVKEQIISSSLTVETITTPHIQTLTLNGRDFSQFHRMLVLNNTNQHIMGPLDVSGDLIARFIRTRQALTPVDPRTVMDKALFHNTESTQEITGAHTIGSLTVQRGLTVQGRINGVAVPEEVFLRDRSETITQPATFENIRADSVIVRRALGDIRVRDGELDLLLLNGDQEVFAKKTFSRMTVLGHSTVSRTVSGYKIEDFQKMLISNFVKAGRKILGSVAFLDDLQLTEGVLDGVRISDILNYAIPLNTNNISTTVIFEDHVKVVGDISVTSQLNGKKPKDYVLKGVPHIFTRDVTFTSDLKVEGNVNVQTVNGFDLDQLVSQFVMRDKVQNIVQDVYLYNPEIMELTVQGKVHIDGIDLDDVVTLDSTAIITGAKTFTAVDVISHVTAGAVELAPFGTVDDVIVDDLFFDNSLRKTGGSVQHLVGRSLNVLITSSVTGTDFAAFERSIVYKDSTIERIAGSFDGVSAEDYKSGWLMKTGGQTLTGVNVMRNMEASQVTFTGNLIQGANLEHLIRSTAKIDEATTLQQVSFEKLISKKEVMLSGTIQGWNLNEEAMTSNRIMQKVTGKKMFTSNVHFAGPFPVAQYVVVRNYPEDDPFPIDVGDLCNRVGTPGTKLNLKRWTIGDVATLEDVFWLSDVPNEIAAVASFDSMNHGANVSLVLDVTGKINGHNLNTVWDQVLKKECREQIVHGEFTIDTLITDFLVTDTVTNPNDDAGVMDLLNILLKDGDQEIKGRLNIVKVDSKGNILLDGTLNGLKIGTDFVQYGKTATITSRKTFMHNLIIQGDLVVVDEGTIQGVDVSELGRLAVRINDASVHTIPGVTTFRGLVYTGLDFQVYGTVDGITINRDTILLKSDNQEMHGILVINPGVPGVVLETRTLIVLDNKFNDLDLDRLSNYTVRIDRPNVIYGEVTFEDVCYFQSLTLENNLINGHNINDLGQFINGTYLSIMEDYLGAEIWYYEESSLESMYKILAVMLKSNYLEEKAYDTLVGLDRTLNLVHTYSITPGFPKLYPAVSVAEPVAVAGLGSGLLATCGGQQMSASPSGVQQTADYTLIPTETGIQNNYGHIHSLAGEVGLETAFGINQCRDLVSFRLNDNRLCLAVLDYKASSTVMCGFASTGFRLMNYLGTQRAVKGAWVNLGYITCLFVAEEESDSEPGYLKLFKHNDYIDEMQLVRTLEVPGASDVDVLVKESLAVVVVTSRPNRLCNSSIMVLGITVDNLEIEVYQKLEVFEAVHSSLSLLPMGEVALFIQTRRNLFVYYLKGAKFVFIREIKTTPSMCPSSFPFLYGEPKTLMIPYAGLGWLYSEYHEDTLKLVPSTMYKAVYRGTYGEPLYRGMKI</sequence>
<keyword evidence="1" id="KW-0732">Signal</keyword>
<dbReference type="PANTHER" id="PTHR15261">
    <property type="entry name" value="THROMBOSPONDIN-TYPE LAMININ G DOMAIN AND EAR REPEAT-CONTAINING"/>
    <property type="match status" value="1"/>
</dbReference>
<protein>
    <submittedName>
        <fullName evidence="3">Thrombospondin-type laminin G domain and EAR repeat-containing protein-like 2</fullName>
    </submittedName>
</protein>
<dbReference type="PROSITE" id="PS50912">
    <property type="entry name" value="EAR"/>
    <property type="match status" value="2"/>
</dbReference>
<dbReference type="EMBL" id="JAHLQT010035076">
    <property type="protein sequence ID" value="KAG7158457.1"/>
    <property type="molecule type" value="Genomic_DNA"/>
</dbReference>
<keyword evidence="4" id="KW-1185">Reference proteome</keyword>
<name>A0A8J5JI52_HOMAM</name>
<evidence type="ECO:0000313" key="3">
    <source>
        <dbReference type="EMBL" id="KAG7158457.1"/>
    </source>
</evidence>
<organism evidence="3 4">
    <name type="scientific">Homarus americanus</name>
    <name type="common">American lobster</name>
    <dbReference type="NCBI Taxonomy" id="6706"/>
    <lineage>
        <taxon>Eukaryota</taxon>
        <taxon>Metazoa</taxon>
        <taxon>Ecdysozoa</taxon>
        <taxon>Arthropoda</taxon>
        <taxon>Crustacea</taxon>
        <taxon>Multicrustacea</taxon>
        <taxon>Malacostraca</taxon>
        <taxon>Eumalacostraca</taxon>
        <taxon>Eucarida</taxon>
        <taxon>Decapoda</taxon>
        <taxon>Pleocyemata</taxon>
        <taxon>Astacidea</taxon>
        <taxon>Nephropoidea</taxon>
        <taxon>Nephropidae</taxon>
        <taxon>Homarus</taxon>
    </lineage>
</organism>
<evidence type="ECO:0000313" key="4">
    <source>
        <dbReference type="Proteomes" id="UP000747542"/>
    </source>
</evidence>
<gene>
    <name evidence="3" type="primary">Tspear-L2</name>
    <name evidence="3" type="ORF">Hamer_G019473</name>
</gene>
<dbReference type="InterPro" id="IPR009039">
    <property type="entry name" value="EAR"/>
</dbReference>
<reference evidence="3" key="1">
    <citation type="journal article" date="2021" name="Sci. Adv.">
        <title>The American lobster genome reveals insights on longevity, neural, and immune adaptations.</title>
        <authorList>
            <person name="Polinski J.M."/>
            <person name="Zimin A.V."/>
            <person name="Clark K.F."/>
            <person name="Kohn A.B."/>
            <person name="Sadowski N."/>
            <person name="Timp W."/>
            <person name="Ptitsyn A."/>
            <person name="Khanna P."/>
            <person name="Romanova D.Y."/>
            <person name="Williams P."/>
            <person name="Greenwood S.J."/>
            <person name="Moroz L.L."/>
            <person name="Walt D.R."/>
            <person name="Bodnar A.G."/>
        </authorList>
    </citation>
    <scope>NUCLEOTIDE SEQUENCE</scope>
    <source>
        <strain evidence="3">GMGI-L3</strain>
    </source>
</reference>
<dbReference type="PANTHER" id="PTHR15261:SF4">
    <property type="entry name" value="THROMBOSPONDIN-TYPE LAMININ G DOMAIN AND EAR REPEAT-CONTAINING PROTEIN"/>
    <property type="match status" value="1"/>
</dbReference>